<dbReference type="SMART" id="SM00346">
    <property type="entry name" value="HTH_ICLR"/>
    <property type="match status" value="1"/>
</dbReference>
<dbReference type="Pfam" id="PF09339">
    <property type="entry name" value="HTH_IclR"/>
    <property type="match status" value="1"/>
</dbReference>
<dbReference type="InterPro" id="IPR036390">
    <property type="entry name" value="WH_DNA-bd_sf"/>
</dbReference>
<evidence type="ECO:0000256" key="2">
    <source>
        <dbReference type="ARBA" id="ARBA00023125"/>
    </source>
</evidence>
<keyword evidence="2" id="KW-0238">DNA-binding</keyword>
<dbReference type="PROSITE" id="PS51078">
    <property type="entry name" value="ICLR_ED"/>
    <property type="match status" value="1"/>
</dbReference>
<dbReference type="PROSITE" id="PS51077">
    <property type="entry name" value="HTH_ICLR"/>
    <property type="match status" value="1"/>
</dbReference>
<evidence type="ECO:0000256" key="3">
    <source>
        <dbReference type="ARBA" id="ARBA00023163"/>
    </source>
</evidence>
<dbReference type="GO" id="GO:0003677">
    <property type="term" value="F:DNA binding"/>
    <property type="evidence" value="ECO:0007669"/>
    <property type="project" value="UniProtKB-KW"/>
</dbReference>
<dbReference type="GO" id="GO:0003700">
    <property type="term" value="F:DNA-binding transcription factor activity"/>
    <property type="evidence" value="ECO:0007669"/>
    <property type="project" value="TreeGrafter"/>
</dbReference>
<keyword evidence="1" id="KW-0805">Transcription regulation</keyword>
<dbReference type="Gene3D" id="1.10.10.10">
    <property type="entry name" value="Winged helix-like DNA-binding domain superfamily/Winged helix DNA-binding domain"/>
    <property type="match status" value="1"/>
</dbReference>
<dbReference type="PANTHER" id="PTHR30136:SF24">
    <property type="entry name" value="HTH-TYPE TRANSCRIPTIONAL REPRESSOR ALLR"/>
    <property type="match status" value="1"/>
</dbReference>
<organism evidence="6">
    <name type="scientific">hydrothermal vent metagenome</name>
    <dbReference type="NCBI Taxonomy" id="652676"/>
    <lineage>
        <taxon>unclassified sequences</taxon>
        <taxon>metagenomes</taxon>
        <taxon>ecological metagenomes</taxon>
    </lineage>
</organism>
<dbReference type="FunFam" id="1.10.10.10:FF:000056">
    <property type="entry name" value="IclR family transcriptional regulator"/>
    <property type="match status" value="1"/>
</dbReference>
<feature type="domain" description="HTH iclR-type" evidence="4">
    <location>
        <begin position="26"/>
        <end position="88"/>
    </location>
</feature>
<gene>
    <name evidence="6" type="ORF">MNBD_ALPHA08-457</name>
</gene>
<evidence type="ECO:0000256" key="1">
    <source>
        <dbReference type="ARBA" id="ARBA00023015"/>
    </source>
</evidence>
<evidence type="ECO:0000259" key="5">
    <source>
        <dbReference type="PROSITE" id="PS51078"/>
    </source>
</evidence>
<dbReference type="AlphaFoldDB" id="A0A3B0QZW2"/>
<dbReference type="Pfam" id="PF01614">
    <property type="entry name" value="IclR_C"/>
    <property type="match status" value="1"/>
</dbReference>
<evidence type="ECO:0000259" key="4">
    <source>
        <dbReference type="PROSITE" id="PS51077"/>
    </source>
</evidence>
<dbReference type="InterPro" id="IPR036388">
    <property type="entry name" value="WH-like_DNA-bd_sf"/>
</dbReference>
<reference evidence="6" key="1">
    <citation type="submission" date="2018-06" db="EMBL/GenBank/DDBJ databases">
        <authorList>
            <person name="Zhirakovskaya E."/>
        </authorList>
    </citation>
    <scope>NUCLEOTIDE SEQUENCE</scope>
</reference>
<proteinExistence type="predicted"/>
<protein>
    <submittedName>
        <fullName evidence="6">Transcriptional regulator, IclR family</fullName>
    </submittedName>
</protein>
<dbReference type="GO" id="GO:0045892">
    <property type="term" value="P:negative regulation of DNA-templated transcription"/>
    <property type="evidence" value="ECO:0007669"/>
    <property type="project" value="TreeGrafter"/>
</dbReference>
<dbReference type="InterPro" id="IPR029016">
    <property type="entry name" value="GAF-like_dom_sf"/>
</dbReference>
<dbReference type="EMBL" id="UOEC01000014">
    <property type="protein sequence ID" value="VAV86810.1"/>
    <property type="molecule type" value="Genomic_DNA"/>
</dbReference>
<dbReference type="InterPro" id="IPR050707">
    <property type="entry name" value="HTH_MetabolicPath_Reg"/>
</dbReference>
<dbReference type="InterPro" id="IPR005471">
    <property type="entry name" value="Tscrpt_reg_IclR_N"/>
</dbReference>
<evidence type="ECO:0000313" key="6">
    <source>
        <dbReference type="EMBL" id="VAV86810.1"/>
    </source>
</evidence>
<feature type="domain" description="IclR-ED" evidence="5">
    <location>
        <begin position="89"/>
        <end position="272"/>
    </location>
</feature>
<accession>A0A3B0QZW2</accession>
<dbReference type="SUPFAM" id="SSF46785">
    <property type="entry name" value="Winged helix' DNA-binding domain"/>
    <property type="match status" value="1"/>
</dbReference>
<keyword evidence="3" id="KW-0804">Transcription</keyword>
<dbReference type="SUPFAM" id="SSF55781">
    <property type="entry name" value="GAF domain-like"/>
    <property type="match status" value="1"/>
</dbReference>
<sequence>MTPHNDDQAKDFRIASKETLRAAGQVQSVTRAMALLNALSYYAQGLTLSELAKKVGLANSTAHRLLTTLQNERFVRFDSERSAWLIGVQAFRVGSTFILSRDVVTIARPFMRLLMQREGETVSLAVEDRGEMVYLSQVETQQMMRAICGPGGRASMHCSGIGKALLAAYPQEELQKTMAGLSFDRQTSRTLTTPEEFARELKKIRDQGYAVDDEEVAVGLRCVAAAIYDENGFPLAGLSLSGPTARIPRDRLPALGKMVRGVANDITREVGGIIPRPESR</sequence>
<dbReference type="InterPro" id="IPR014757">
    <property type="entry name" value="Tscrpt_reg_IclR_C"/>
</dbReference>
<dbReference type="Gene3D" id="3.30.450.40">
    <property type="match status" value="1"/>
</dbReference>
<dbReference type="PANTHER" id="PTHR30136">
    <property type="entry name" value="HELIX-TURN-HELIX TRANSCRIPTIONAL REGULATOR, ICLR FAMILY"/>
    <property type="match status" value="1"/>
</dbReference>
<name>A0A3B0QZW2_9ZZZZ</name>